<keyword evidence="3" id="KW-1185">Reference proteome</keyword>
<name>A0A392RBS3_9FABA</name>
<protein>
    <submittedName>
        <fullName evidence="2">Uncharacterized protein</fullName>
    </submittedName>
</protein>
<evidence type="ECO:0000256" key="1">
    <source>
        <dbReference type="SAM" id="Phobius"/>
    </source>
</evidence>
<comment type="caution">
    <text evidence="2">The sequence shown here is derived from an EMBL/GenBank/DDBJ whole genome shotgun (WGS) entry which is preliminary data.</text>
</comment>
<dbReference type="AlphaFoldDB" id="A0A392RBS3"/>
<reference evidence="2 3" key="1">
    <citation type="journal article" date="2018" name="Front. Plant Sci.">
        <title>Red Clover (Trifolium pratense) and Zigzag Clover (T. medium) - A Picture of Genomic Similarities and Differences.</title>
        <authorList>
            <person name="Dluhosova J."/>
            <person name="Istvanek J."/>
            <person name="Nedelnik J."/>
            <person name="Repkova J."/>
        </authorList>
    </citation>
    <scope>NUCLEOTIDE SEQUENCE [LARGE SCALE GENOMIC DNA]</scope>
    <source>
        <strain evidence="3">cv. 10/8</strain>
        <tissue evidence="2">Leaf</tissue>
    </source>
</reference>
<keyword evidence="1" id="KW-0812">Transmembrane</keyword>
<keyword evidence="1" id="KW-0472">Membrane</keyword>
<evidence type="ECO:0000313" key="2">
    <source>
        <dbReference type="EMBL" id="MCI33240.1"/>
    </source>
</evidence>
<accession>A0A392RBS3</accession>
<feature type="non-terminal residue" evidence="2">
    <location>
        <position position="48"/>
    </location>
</feature>
<dbReference type="EMBL" id="LXQA010202746">
    <property type="protein sequence ID" value="MCI33240.1"/>
    <property type="molecule type" value="Genomic_DNA"/>
</dbReference>
<evidence type="ECO:0000313" key="3">
    <source>
        <dbReference type="Proteomes" id="UP000265520"/>
    </source>
</evidence>
<proteinExistence type="predicted"/>
<feature type="transmembrane region" description="Helical" evidence="1">
    <location>
        <begin position="20"/>
        <end position="47"/>
    </location>
</feature>
<organism evidence="2 3">
    <name type="scientific">Trifolium medium</name>
    <dbReference type="NCBI Taxonomy" id="97028"/>
    <lineage>
        <taxon>Eukaryota</taxon>
        <taxon>Viridiplantae</taxon>
        <taxon>Streptophyta</taxon>
        <taxon>Embryophyta</taxon>
        <taxon>Tracheophyta</taxon>
        <taxon>Spermatophyta</taxon>
        <taxon>Magnoliopsida</taxon>
        <taxon>eudicotyledons</taxon>
        <taxon>Gunneridae</taxon>
        <taxon>Pentapetalae</taxon>
        <taxon>rosids</taxon>
        <taxon>fabids</taxon>
        <taxon>Fabales</taxon>
        <taxon>Fabaceae</taxon>
        <taxon>Papilionoideae</taxon>
        <taxon>50 kb inversion clade</taxon>
        <taxon>NPAAA clade</taxon>
        <taxon>Hologalegina</taxon>
        <taxon>IRL clade</taxon>
        <taxon>Trifolieae</taxon>
        <taxon>Trifolium</taxon>
    </lineage>
</organism>
<sequence length="48" mass="5078">MFLAFSFIETLGYSSPSFVLFLSATGAVLFSVILANALVICNMSLALS</sequence>
<dbReference type="Proteomes" id="UP000265520">
    <property type="component" value="Unassembled WGS sequence"/>
</dbReference>
<keyword evidence="1" id="KW-1133">Transmembrane helix</keyword>